<evidence type="ECO:0000256" key="1">
    <source>
        <dbReference type="SAM" id="MobiDB-lite"/>
    </source>
</evidence>
<organism evidence="2 3">
    <name type="scientific">Phyllosticta citribraziliensis</name>
    <dbReference type="NCBI Taxonomy" id="989973"/>
    <lineage>
        <taxon>Eukaryota</taxon>
        <taxon>Fungi</taxon>
        <taxon>Dikarya</taxon>
        <taxon>Ascomycota</taxon>
        <taxon>Pezizomycotina</taxon>
        <taxon>Dothideomycetes</taxon>
        <taxon>Dothideomycetes incertae sedis</taxon>
        <taxon>Botryosphaeriales</taxon>
        <taxon>Phyllostictaceae</taxon>
        <taxon>Phyllosticta</taxon>
    </lineage>
</organism>
<dbReference type="EMBL" id="JBBPEH010000013">
    <property type="protein sequence ID" value="KAK7530686.1"/>
    <property type="molecule type" value="Genomic_DNA"/>
</dbReference>
<comment type="caution">
    <text evidence="2">The sequence shown here is derived from an EMBL/GenBank/DDBJ whole genome shotgun (WGS) entry which is preliminary data.</text>
</comment>
<feature type="region of interest" description="Disordered" evidence="1">
    <location>
        <begin position="97"/>
        <end position="124"/>
    </location>
</feature>
<name>A0ABR1L8E2_9PEZI</name>
<proteinExistence type="predicted"/>
<evidence type="ECO:0000313" key="2">
    <source>
        <dbReference type="EMBL" id="KAK7530686.1"/>
    </source>
</evidence>
<dbReference type="RefSeq" id="XP_066650759.1">
    <property type="nucleotide sequence ID" value="XM_066793911.1"/>
</dbReference>
<feature type="region of interest" description="Disordered" evidence="1">
    <location>
        <begin position="217"/>
        <end position="246"/>
    </location>
</feature>
<dbReference type="Proteomes" id="UP001360953">
    <property type="component" value="Unassembled WGS sequence"/>
</dbReference>
<dbReference type="GeneID" id="92026817"/>
<keyword evidence="3" id="KW-1185">Reference proteome</keyword>
<feature type="compositionally biased region" description="Gly residues" evidence="1">
    <location>
        <begin position="236"/>
        <end position="246"/>
    </location>
</feature>
<accession>A0ABR1L8E2</accession>
<evidence type="ECO:0000313" key="3">
    <source>
        <dbReference type="Proteomes" id="UP001360953"/>
    </source>
</evidence>
<feature type="compositionally biased region" description="Basic and acidic residues" evidence="1">
    <location>
        <begin position="217"/>
        <end position="235"/>
    </location>
</feature>
<reference evidence="2 3" key="1">
    <citation type="submission" date="2024-04" db="EMBL/GenBank/DDBJ databases">
        <title>Phyllosticta paracitricarpa is synonymous to the EU quarantine fungus P. citricarpa based on phylogenomic analyses.</title>
        <authorList>
            <consortium name="Lawrence Berkeley National Laboratory"/>
            <person name="Van ingen-buijs V.A."/>
            <person name="Van westerhoven A.C."/>
            <person name="Haridas S."/>
            <person name="Skiadas P."/>
            <person name="Martin F."/>
            <person name="Groenewald J.Z."/>
            <person name="Crous P.W."/>
            <person name="Seidl M.F."/>
        </authorList>
    </citation>
    <scope>NUCLEOTIDE SEQUENCE [LARGE SCALE GENOMIC DNA]</scope>
    <source>
        <strain evidence="2 3">CPC 17464</strain>
    </source>
</reference>
<gene>
    <name evidence="2" type="ORF">J3D65DRAFT_132780</name>
</gene>
<sequence length="246" mass="26514">MGAPAPPPTTTNRTPPALGRCGSLSCLLPHRRQAQVRYNTISAHHDLAAATPITNQPFAPHLSPATTKIKSLAIVVRSRRPQLRPRTRPVRGYPVVGARRCQDRRAGRLQQRRQDGSSSSSGLRVASSELCTAYPSRPVACGRNAASARSWPASSPASQPLEYATPHHTITAGGIYGRGRCPRGRRRTARLCRLGRITAWVDREGVFAERKCLRGEEGDGKGTGRGKFGEGDGGRGRTGWVGLRGT</sequence>
<protein>
    <submittedName>
        <fullName evidence="2">Uncharacterized protein</fullName>
    </submittedName>
</protein>